<accession>A0ABV8V4S8</accession>
<dbReference type="SUPFAM" id="SSF53187">
    <property type="entry name" value="Zn-dependent exopeptidases"/>
    <property type="match status" value="1"/>
</dbReference>
<reference evidence="9" key="1">
    <citation type="journal article" date="2019" name="Int. J. Syst. Evol. Microbiol.">
        <title>The Global Catalogue of Microorganisms (GCM) 10K type strain sequencing project: providing services to taxonomists for standard genome sequencing and annotation.</title>
        <authorList>
            <consortium name="The Broad Institute Genomics Platform"/>
            <consortium name="The Broad Institute Genome Sequencing Center for Infectious Disease"/>
            <person name="Wu L."/>
            <person name="Ma J."/>
        </authorList>
    </citation>
    <scope>NUCLEOTIDE SEQUENCE [LARGE SCALE GENOMIC DNA]</scope>
    <source>
        <strain evidence="9">CECT 8570</strain>
    </source>
</reference>
<keyword evidence="4" id="KW-0862">Zinc</keyword>
<keyword evidence="6" id="KW-0732">Signal</keyword>
<dbReference type="Gene3D" id="3.30.70.360">
    <property type="match status" value="1"/>
</dbReference>
<dbReference type="Pfam" id="PF01546">
    <property type="entry name" value="Peptidase_M20"/>
    <property type="match status" value="1"/>
</dbReference>
<evidence type="ECO:0000313" key="9">
    <source>
        <dbReference type="Proteomes" id="UP001595840"/>
    </source>
</evidence>
<evidence type="ECO:0000256" key="1">
    <source>
        <dbReference type="ARBA" id="ARBA00001947"/>
    </source>
</evidence>
<evidence type="ECO:0000313" key="8">
    <source>
        <dbReference type="EMBL" id="MFC4362896.1"/>
    </source>
</evidence>
<keyword evidence="3" id="KW-0378">Hydrolase</keyword>
<evidence type="ECO:0000256" key="6">
    <source>
        <dbReference type="SAM" id="SignalP"/>
    </source>
</evidence>
<dbReference type="InterPro" id="IPR050072">
    <property type="entry name" value="Peptidase_M20A"/>
</dbReference>
<comment type="caution">
    <text evidence="8">The sequence shown here is derived from an EMBL/GenBank/DDBJ whole genome shotgun (WGS) entry which is preliminary data.</text>
</comment>
<feature type="signal peptide" evidence="6">
    <location>
        <begin position="1"/>
        <end position="20"/>
    </location>
</feature>
<evidence type="ECO:0000259" key="7">
    <source>
        <dbReference type="Pfam" id="PF07687"/>
    </source>
</evidence>
<organism evidence="8 9">
    <name type="scientific">Simiduia curdlanivorans</name>
    <dbReference type="NCBI Taxonomy" id="1492769"/>
    <lineage>
        <taxon>Bacteria</taxon>
        <taxon>Pseudomonadati</taxon>
        <taxon>Pseudomonadota</taxon>
        <taxon>Gammaproteobacteria</taxon>
        <taxon>Cellvibrionales</taxon>
        <taxon>Cellvibrionaceae</taxon>
        <taxon>Simiduia</taxon>
    </lineage>
</organism>
<dbReference type="PANTHER" id="PTHR43808">
    <property type="entry name" value="ACETYLORNITHINE DEACETYLASE"/>
    <property type="match status" value="1"/>
</dbReference>
<keyword evidence="5" id="KW-0170">Cobalt</keyword>
<evidence type="ECO:0000256" key="5">
    <source>
        <dbReference type="ARBA" id="ARBA00023285"/>
    </source>
</evidence>
<proteinExistence type="predicted"/>
<dbReference type="InterPro" id="IPR001261">
    <property type="entry name" value="ArgE/DapE_CS"/>
</dbReference>
<gene>
    <name evidence="8" type="ORF">ACFOX3_11335</name>
</gene>
<dbReference type="PROSITE" id="PS00759">
    <property type="entry name" value="ARGE_DAPE_CPG2_2"/>
    <property type="match status" value="1"/>
</dbReference>
<evidence type="ECO:0000256" key="2">
    <source>
        <dbReference type="ARBA" id="ARBA00022723"/>
    </source>
</evidence>
<name>A0ABV8V4S8_9GAMM</name>
<sequence>MSMNAKWCFFLLLFSCASCAVDAEQDVVRQIATSVAADKAYGIQLLERAVNINSGTDNLAGVKAVADVFAPEFEALGFQVTWLDGSGFNRAGHLVAEYGKVGPKILLIGHLDTVFAQDSEFQRFQVVDERYVRGPGITDMKGGDVVMLLALKALKTAGLLDQLQIRVLLTGDEESRGTPMVLATQALVEAGDWADIALGFEDGDSNPETAVIARRSAANWRLSVQGRPAHSSQIFQPGMGDGAIFEMARVLNAFREALSGQALLTFNPGVVVAGTDIDLADDGRGKAFGKANVIAASAKVSGDLRAISAEQQQQAWAAMAKIAAASLPHTKTVFSYEDRYPPMAPTEGNKQLLALYSQASEDLGYGPVRAVDPRKAGAADISFVAGRVDMALDGLGLMGAGGHTDQETADMNTLVSQAARAALLMARLADVK</sequence>
<dbReference type="PROSITE" id="PS00758">
    <property type="entry name" value="ARGE_DAPE_CPG2_1"/>
    <property type="match status" value="1"/>
</dbReference>
<dbReference type="Proteomes" id="UP001595840">
    <property type="component" value="Unassembled WGS sequence"/>
</dbReference>
<dbReference type="EMBL" id="JBHSCX010000013">
    <property type="protein sequence ID" value="MFC4362896.1"/>
    <property type="molecule type" value="Genomic_DNA"/>
</dbReference>
<keyword evidence="2" id="KW-0479">Metal-binding</keyword>
<dbReference type="RefSeq" id="WP_290264846.1">
    <property type="nucleotide sequence ID" value="NZ_JAUFQG010000006.1"/>
</dbReference>
<protein>
    <submittedName>
        <fullName evidence="8">M20/M25/M40 family metallo-hydrolase</fullName>
    </submittedName>
</protein>
<dbReference type="Gene3D" id="3.40.630.10">
    <property type="entry name" value="Zn peptidases"/>
    <property type="match status" value="1"/>
</dbReference>
<evidence type="ECO:0000256" key="4">
    <source>
        <dbReference type="ARBA" id="ARBA00022833"/>
    </source>
</evidence>
<dbReference type="InterPro" id="IPR036264">
    <property type="entry name" value="Bact_exopeptidase_dim_dom"/>
</dbReference>
<dbReference type="PANTHER" id="PTHR43808:SF32">
    <property type="entry name" value="ARGE_DAPE-RELATED DEACYLASE"/>
    <property type="match status" value="1"/>
</dbReference>
<evidence type="ECO:0000256" key="3">
    <source>
        <dbReference type="ARBA" id="ARBA00022801"/>
    </source>
</evidence>
<dbReference type="InterPro" id="IPR011650">
    <property type="entry name" value="Peptidase_M20_dimer"/>
</dbReference>
<feature type="chain" id="PRO_5046006153" evidence="6">
    <location>
        <begin position="21"/>
        <end position="432"/>
    </location>
</feature>
<keyword evidence="9" id="KW-1185">Reference proteome</keyword>
<dbReference type="InterPro" id="IPR002933">
    <property type="entry name" value="Peptidase_M20"/>
</dbReference>
<feature type="domain" description="Peptidase M20 dimerisation" evidence="7">
    <location>
        <begin position="212"/>
        <end position="329"/>
    </location>
</feature>
<comment type="cofactor">
    <cofactor evidence="1">
        <name>Zn(2+)</name>
        <dbReference type="ChEBI" id="CHEBI:29105"/>
    </cofactor>
</comment>
<dbReference type="SUPFAM" id="SSF55031">
    <property type="entry name" value="Bacterial exopeptidase dimerisation domain"/>
    <property type="match status" value="1"/>
</dbReference>
<dbReference type="Pfam" id="PF07687">
    <property type="entry name" value="M20_dimer"/>
    <property type="match status" value="1"/>
</dbReference>